<dbReference type="RefSeq" id="WP_324667556.1">
    <property type="nucleotide sequence ID" value="NZ_CP141614.1"/>
</dbReference>
<feature type="compositionally biased region" description="Low complexity" evidence="1">
    <location>
        <begin position="85"/>
        <end position="95"/>
    </location>
</feature>
<dbReference type="Proteomes" id="UP001333102">
    <property type="component" value="Chromosome"/>
</dbReference>
<keyword evidence="3" id="KW-1185">Reference proteome</keyword>
<sequence>MRPGERPPARDGRAGRSSALPDVIGLELSVALKRLARWRTTLRFTAPPRPRGEKGAVRVVACRPLGGDALQLICVREYWERRDPAAYPAGDAGDAAADDGGQEDG</sequence>
<evidence type="ECO:0000256" key="1">
    <source>
        <dbReference type="SAM" id="MobiDB-lite"/>
    </source>
</evidence>
<reference evidence="3" key="1">
    <citation type="submission" date="2023-12" db="EMBL/GenBank/DDBJ databases">
        <title>Novel isolates from deep terrestrial aquifers shed light on the physiology and ecology of the class Limnochordia.</title>
        <authorList>
            <person name="Karnachuk O.V."/>
            <person name="Lukina A.P."/>
            <person name="Avakyan M.R."/>
            <person name="Kadnikov V."/>
            <person name="Begmatov S."/>
            <person name="Beletsky A.V."/>
            <person name="Mardanov A.V."/>
            <person name="Ravin N.V."/>
        </authorList>
    </citation>
    <scope>NUCLEOTIDE SEQUENCE [LARGE SCALE GENOMIC DNA]</scope>
    <source>
        <strain evidence="3">LN</strain>
    </source>
</reference>
<evidence type="ECO:0000313" key="3">
    <source>
        <dbReference type="Proteomes" id="UP001333102"/>
    </source>
</evidence>
<feature type="region of interest" description="Disordered" evidence="1">
    <location>
        <begin position="85"/>
        <end position="105"/>
    </location>
</feature>
<accession>A0ABZ1BKD1</accession>
<protein>
    <submittedName>
        <fullName evidence="2">Uncharacterized protein</fullName>
    </submittedName>
</protein>
<evidence type="ECO:0000313" key="2">
    <source>
        <dbReference type="EMBL" id="WRP13311.1"/>
    </source>
</evidence>
<dbReference type="EMBL" id="CP141614">
    <property type="protein sequence ID" value="WRP13311.1"/>
    <property type="molecule type" value="Genomic_DNA"/>
</dbReference>
<gene>
    <name evidence="2" type="ORF">VLY81_07555</name>
</gene>
<name>A0ABZ1BKD1_9FIRM</name>
<feature type="compositionally biased region" description="Acidic residues" evidence="1">
    <location>
        <begin position="96"/>
        <end position="105"/>
    </location>
</feature>
<organism evidence="2 3">
    <name type="scientific">Geochorda subterranea</name>
    <dbReference type="NCBI Taxonomy" id="3109564"/>
    <lineage>
        <taxon>Bacteria</taxon>
        <taxon>Bacillati</taxon>
        <taxon>Bacillota</taxon>
        <taxon>Limnochordia</taxon>
        <taxon>Limnochordales</taxon>
        <taxon>Geochordaceae</taxon>
        <taxon>Geochorda</taxon>
    </lineage>
</organism>
<proteinExistence type="predicted"/>